<dbReference type="GeneID" id="54346226"/>
<evidence type="ECO:0000313" key="3">
    <source>
        <dbReference type="Proteomes" id="UP000800082"/>
    </source>
</evidence>
<evidence type="ECO:0000313" key="2">
    <source>
        <dbReference type="EMBL" id="KAF1932736.1"/>
    </source>
</evidence>
<feature type="compositionally biased region" description="Polar residues" evidence="1">
    <location>
        <begin position="57"/>
        <end position="72"/>
    </location>
</feature>
<feature type="compositionally biased region" description="Polar residues" evidence="1">
    <location>
        <begin position="88"/>
        <end position="105"/>
    </location>
</feature>
<feature type="region of interest" description="Disordered" evidence="1">
    <location>
        <begin position="18"/>
        <end position="105"/>
    </location>
</feature>
<reference evidence="2" key="1">
    <citation type="journal article" date="2020" name="Stud. Mycol.">
        <title>101 Dothideomycetes genomes: a test case for predicting lifestyles and emergence of pathogens.</title>
        <authorList>
            <person name="Haridas S."/>
            <person name="Albert R."/>
            <person name="Binder M."/>
            <person name="Bloem J."/>
            <person name="Labutti K."/>
            <person name="Salamov A."/>
            <person name="Andreopoulos B."/>
            <person name="Baker S."/>
            <person name="Barry K."/>
            <person name="Bills G."/>
            <person name="Bluhm B."/>
            <person name="Cannon C."/>
            <person name="Castanera R."/>
            <person name="Culley D."/>
            <person name="Daum C."/>
            <person name="Ezra D."/>
            <person name="Gonzalez J."/>
            <person name="Henrissat B."/>
            <person name="Kuo A."/>
            <person name="Liang C."/>
            <person name="Lipzen A."/>
            <person name="Lutzoni F."/>
            <person name="Magnuson J."/>
            <person name="Mondo S."/>
            <person name="Nolan M."/>
            <person name="Ohm R."/>
            <person name="Pangilinan J."/>
            <person name="Park H.-J."/>
            <person name="Ramirez L."/>
            <person name="Alfaro M."/>
            <person name="Sun H."/>
            <person name="Tritt A."/>
            <person name="Yoshinaga Y."/>
            <person name="Zwiers L.-H."/>
            <person name="Turgeon B."/>
            <person name="Goodwin S."/>
            <person name="Spatafora J."/>
            <person name="Crous P."/>
            <person name="Grigoriev I."/>
        </authorList>
    </citation>
    <scope>NUCLEOTIDE SEQUENCE</scope>
    <source>
        <strain evidence="2">CBS 183.55</strain>
    </source>
</reference>
<sequence length="105" mass="11761">MRVKFNVMWKDRPCRQRQGWRPLISNQSRDGRARSNQAPGLQQNHGTAPLTNRRLHYSSTEAPTARPQQRNHPNARPDVDVALAKGELQQQATQPCASTTGLPPG</sequence>
<evidence type="ECO:0000256" key="1">
    <source>
        <dbReference type="SAM" id="MobiDB-lite"/>
    </source>
</evidence>
<dbReference type="RefSeq" id="XP_033452984.1">
    <property type="nucleotide sequence ID" value="XM_033588579.1"/>
</dbReference>
<dbReference type="AlphaFoldDB" id="A0A6A5S2N7"/>
<protein>
    <submittedName>
        <fullName evidence="2">Uncharacterized protein</fullName>
    </submittedName>
</protein>
<accession>A0A6A5S2N7</accession>
<feature type="compositionally biased region" description="Polar residues" evidence="1">
    <location>
        <begin position="24"/>
        <end position="50"/>
    </location>
</feature>
<name>A0A6A5S2N7_9PLEO</name>
<dbReference type="EMBL" id="ML978958">
    <property type="protein sequence ID" value="KAF1932736.1"/>
    <property type="molecule type" value="Genomic_DNA"/>
</dbReference>
<proteinExistence type="predicted"/>
<dbReference type="Proteomes" id="UP000800082">
    <property type="component" value="Unassembled WGS sequence"/>
</dbReference>
<keyword evidence="3" id="KW-1185">Reference proteome</keyword>
<organism evidence="2 3">
    <name type="scientific">Didymella exigua CBS 183.55</name>
    <dbReference type="NCBI Taxonomy" id="1150837"/>
    <lineage>
        <taxon>Eukaryota</taxon>
        <taxon>Fungi</taxon>
        <taxon>Dikarya</taxon>
        <taxon>Ascomycota</taxon>
        <taxon>Pezizomycotina</taxon>
        <taxon>Dothideomycetes</taxon>
        <taxon>Pleosporomycetidae</taxon>
        <taxon>Pleosporales</taxon>
        <taxon>Pleosporineae</taxon>
        <taxon>Didymellaceae</taxon>
        <taxon>Didymella</taxon>
    </lineage>
</organism>
<gene>
    <name evidence="2" type="ORF">M421DRAFT_248341</name>
</gene>